<dbReference type="PANTHER" id="PTHR11774">
    <property type="entry name" value="GERANYLGERANYL TRANSFERASE TYPE BETA SUBUNIT"/>
    <property type="match status" value="1"/>
</dbReference>
<comment type="subunit">
    <text evidence="12">Heterodimer of FNTA and FNTB.</text>
</comment>
<dbReference type="EMBL" id="MCFH01000044">
    <property type="protein sequence ID" value="ORX44734.1"/>
    <property type="molecule type" value="Genomic_DNA"/>
</dbReference>
<comment type="similarity">
    <text evidence="1 13">Belongs to the protein prenyltransferase subunit beta family.</text>
</comment>
<dbReference type="Proteomes" id="UP000193719">
    <property type="component" value="Unassembled WGS sequence"/>
</dbReference>
<comment type="caution">
    <text evidence="15">The sequence shown here is derived from an EMBL/GenBank/DDBJ whole genome shotgun (WGS) entry which is preliminary data.</text>
</comment>
<name>A0A1Y1V116_9FUNG</name>
<evidence type="ECO:0000256" key="5">
    <source>
        <dbReference type="ARBA" id="ARBA00022602"/>
    </source>
</evidence>
<keyword evidence="7 13" id="KW-0479">Metal-binding</keyword>
<proteinExistence type="inferred from homology"/>
<dbReference type="EC" id="2.5.1.58" evidence="2 13"/>
<dbReference type="GO" id="GO:0004660">
    <property type="term" value="F:protein farnesyltransferase activity"/>
    <property type="evidence" value="ECO:0007669"/>
    <property type="project" value="UniProtKB-UniRule"/>
</dbReference>
<gene>
    <name evidence="15" type="ORF">BCR36DRAFT_301250</name>
</gene>
<evidence type="ECO:0000313" key="16">
    <source>
        <dbReference type="Proteomes" id="UP000193719"/>
    </source>
</evidence>
<evidence type="ECO:0000256" key="7">
    <source>
        <dbReference type="ARBA" id="ARBA00022723"/>
    </source>
</evidence>
<evidence type="ECO:0000256" key="8">
    <source>
        <dbReference type="ARBA" id="ARBA00022737"/>
    </source>
</evidence>
<keyword evidence="4" id="KW-0597">Phosphoprotein</keyword>
<evidence type="ECO:0000256" key="6">
    <source>
        <dbReference type="ARBA" id="ARBA00022679"/>
    </source>
</evidence>
<reference evidence="15 16" key="2">
    <citation type="submission" date="2016-08" db="EMBL/GenBank/DDBJ databases">
        <title>Pervasive Adenine N6-methylation of Active Genes in Fungi.</title>
        <authorList>
            <consortium name="DOE Joint Genome Institute"/>
            <person name="Mondo S.J."/>
            <person name="Dannebaum R.O."/>
            <person name="Kuo R.C."/>
            <person name="Labutti K."/>
            <person name="Haridas S."/>
            <person name="Kuo A."/>
            <person name="Salamov A."/>
            <person name="Ahrendt S.R."/>
            <person name="Lipzen A."/>
            <person name="Sullivan W."/>
            <person name="Andreopoulos W.B."/>
            <person name="Clum A."/>
            <person name="Lindquist E."/>
            <person name="Daum C."/>
            <person name="Ramamoorthy G.K."/>
            <person name="Gryganskyi A."/>
            <person name="Culley D."/>
            <person name="Magnuson J.K."/>
            <person name="James T.Y."/>
            <person name="O'Malley M.A."/>
            <person name="Stajich J.E."/>
            <person name="Spatafora J.W."/>
            <person name="Visel A."/>
            <person name="Grigoriev I.V."/>
        </authorList>
    </citation>
    <scope>NUCLEOTIDE SEQUENCE [LARGE SCALE GENOMIC DNA]</scope>
    <source>
        <strain evidence="16">finn</strain>
    </source>
</reference>
<dbReference type="GO" id="GO:0006629">
    <property type="term" value="P:lipid metabolic process"/>
    <property type="evidence" value="ECO:0007669"/>
    <property type="project" value="UniProtKB-KW"/>
</dbReference>
<keyword evidence="9 13" id="KW-0862">Zinc</keyword>
<evidence type="ECO:0000256" key="11">
    <source>
        <dbReference type="ARBA" id="ARBA00055850"/>
    </source>
</evidence>
<dbReference type="InterPro" id="IPR008930">
    <property type="entry name" value="Terpenoid_cyclase/PrenylTrfase"/>
</dbReference>
<keyword evidence="8" id="KW-0677">Repeat</keyword>
<evidence type="ECO:0000256" key="1">
    <source>
        <dbReference type="ARBA" id="ARBA00010497"/>
    </source>
</evidence>
<dbReference type="Pfam" id="PF00432">
    <property type="entry name" value="Prenyltrans"/>
    <property type="match status" value="1"/>
</dbReference>
<evidence type="ECO:0000256" key="4">
    <source>
        <dbReference type="ARBA" id="ARBA00022553"/>
    </source>
</evidence>
<comment type="catalytic activity">
    <reaction evidence="13">
        <text>L-cysteinyl-[protein] + (2E,6E)-farnesyl diphosphate = S-(2E,6E)-farnesyl-L-cysteinyl-[protein] + diphosphate</text>
        <dbReference type="Rhea" id="RHEA:13345"/>
        <dbReference type="Rhea" id="RHEA-COMP:10131"/>
        <dbReference type="Rhea" id="RHEA-COMP:11535"/>
        <dbReference type="ChEBI" id="CHEBI:29950"/>
        <dbReference type="ChEBI" id="CHEBI:33019"/>
        <dbReference type="ChEBI" id="CHEBI:86019"/>
        <dbReference type="ChEBI" id="CHEBI:175763"/>
    </reaction>
</comment>
<protein>
    <recommendedName>
        <fullName evidence="3 13">Protein farnesyltransferase subunit beta</fullName>
        <shortName evidence="13">FTase-beta</shortName>
        <ecNumber evidence="2 13">2.5.1.58</ecNumber>
    </recommendedName>
</protein>
<sequence>MGVLDLPFSFDEISFNDGGIQTESSLVQMEVENDVKPLFQPYHVLEENRINYDHINLNRHAHIKFLRVGLKGLSSQAVGLDASQAWICYWILHALDLLGATLSKSEIERTINTISACQNPTGGFGGGPQQFSHVAPTYAAVNTLAIIGTEEAYNVVDREKLYEWFMSLKQPDGSFQMNEGGEIDVRGCYCVIATAKLLNILTPELTKDVAEFVASCQTYEGGIGGYPGNEAHGGYTFCGLATLEILNKTDYIDSEALMEWLTSCQMKLEGGFQGRINKLVDGCYSFWQGGSFPLLEAIYTRNQEQFDPCGFFDREALQEYILLCCQNQYGGLLDKPRKSPDFYHTCYCLSGLSLAQHYYNYDTIQNDFKENPELTTIVGKVSNLIRATHPVHNISMVKEKRITSYFSNSSIVNIGSNESISSSIEIITNKPKEEQV</sequence>
<dbReference type="GO" id="GO:0005965">
    <property type="term" value="C:protein farnesyltransferase complex"/>
    <property type="evidence" value="ECO:0007669"/>
    <property type="project" value="UniProtKB-UniRule"/>
</dbReference>
<keyword evidence="10" id="KW-0443">Lipid metabolism</keyword>
<comment type="function">
    <text evidence="13">Catalyzes the transfer of a farnesyl moiety from farnesyl diphosphate to a cysteine at the fourth position from the C-terminus of several proteins. The beta subunit is responsible for peptide-binding.</text>
</comment>
<dbReference type="InterPro" id="IPR001330">
    <property type="entry name" value="Prenyltrans"/>
</dbReference>
<dbReference type="AlphaFoldDB" id="A0A1Y1V116"/>
<dbReference type="FunFam" id="1.50.10.20:FF:000007">
    <property type="entry name" value="Protein farnesyltransferase subunit beta"/>
    <property type="match status" value="1"/>
</dbReference>
<dbReference type="Gene3D" id="1.50.10.20">
    <property type="match status" value="1"/>
</dbReference>
<dbReference type="InterPro" id="IPR026872">
    <property type="entry name" value="FTB"/>
</dbReference>
<evidence type="ECO:0000256" key="13">
    <source>
        <dbReference type="RuleBase" id="RU365056"/>
    </source>
</evidence>
<feature type="domain" description="Prenyltransferase alpha-alpha toroid" evidence="14">
    <location>
        <begin position="57"/>
        <end position="394"/>
    </location>
</feature>
<dbReference type="PANTHER" id="PTHR11774:SF6">
    <property type="entry name" value="PROTEIN FARNESYLTRANSFERASE SUBUNIT BETA"/>
    <property type="match status" value="1"/>
</dbReference>
<dbReference type="OrthoDB" id="10261146at2759"/>
<comment type="subunit">
    <text evidence="13">Heterodimer of an alpha and a beta subunit.</text>
</comment>
<dbReference type="SUPFAM" id="SSF48239">
    <property type="entry name" value="Terpenoid cyclases/Protein prenyltransferases"/>
    <property type="match status" value="1"/>
</dbReference>
<evidence type="ECO:0000259" key="14">
    <source>
        <dbReference type="Pfam" id="PF00432"/>
    </source>
</evidence>
<dbReference type="InterPro" id="IPR045089">
    <property type="entry name" value="PGGT1B-like"/>
</dbReference>
<keyword evidence="6 13" id="KW-0808">Transferase</keyword>
<keyword evidence="5 13" id="KW-0637">Prenyltransferase</keyword>
<evidence type="ECO:0000256" key="12">
    <source>
        <dbReference type="ARBA" id="ARBA00064192"/>
    </source>
</evidence>
<evidence type="ECO:0000256" key="2">
    <source>
        <dbReference type="ARBA" id="ARBA00012702"/>
    </source>
</evidence>
<organism evidence="15 16">
    <name type="scientific">Piromyces finnis</name>
    <dbReference type="NCBI Taxonomy" id="1754191"/>
    <lineage>
        <taxon>Eukaryota</taxon>
        <taxon>Fungi</taxon>
        <taxon>Fungi incertae sedis</taxon>
        <taxon>Chytridiomycota</taxon>
        <taxon>Chytridiomycota incertae sedis</taxon>
        <taxon>Neocallimastigomycetes</taxon>
        <taxon>Neocallimastigales</taxon>
        <taxon>Neocallimastigaceae</taxon>
        <taxon>Piromyces</taxon>
    </lineage>
</organism>
<reference evidence="15 16" key="1">
    <citation type="submission" date="2016-08" db="EMBL/GenBank/DDBJ databases">
        <title>Genomes of anaerobic fungi encode conserved fungal cellulosomes for biomass hydrolysis.</title>
        <authorList>
            <consortium name="DOE Joint Genome Institute"/>
            <person name="Haitjema C.H."/>
            <person name="Gilmore S.P."/>
            <person name="Henske J.K."/>
            <person name="Solomon K.V."/>
            <person name="De Groot R."/>
            <person name="Kuo A."/>
            <person name="Mondo S.J."/>
            <person name="Salamov A.A."/>
            <person name="Labutti K."/>
            <person name="Zhao Z."/>
            <person name="Chiniquy J."/>
            <person name="Barry K."/>
            <person name="Brewer H.M."/>
            <person name="Purvine S.O."/>
            <person name="Wright A.T."/>
            <person name="Boxma B."/>
            <person name="Van Alen T."/>
            <person name="Hackstein J.H."/>
            <person name="Baker S.E."/>
            <person name="Grigoriev I.V."/>
            <person name="O'Malley M.A."/>
        </authorList>
    </citation>
    <scope>NUCLEOTIDE SEQUENCE [LARGE SCALE GENOMIC DNA]</scope>
    <source>
        <strain evidence="16">finn</strain>
    </source>
</reference>
<comment type="function">
    <text evidence="11">Essential subunit of the farnesyltransferase complex. Catalyzes the transfer of a farnesyl moiety from farnesyl diphosphate to a cysteine at the fourth position from the C-terminus of several proteins having the C-terminal sequence Cys-aliphatic-aliphatic-X.</text>
</comment>
<evidence type="ECO:0000313" key="15">
    <source>
        <dbReference type="EMBL" id="ORX44734.1"/>
    </source>
</evidence>
<dbReference type="CDD" id="cd02893">
    <property type="entry name" value="FTase"/>
    <property type="match status" value="1"/>
</dbReference>
<dbReference type="GO" id="GO:0097354">
    <property type="term" value="P:prenylation"/>
    <property type="evidence" value="ECO:0007669"/>
    <property type="project" value="UniProtKB-UniRule"/>
</dbReference>
<dbReference type="GO" id="GO:0008270">
    <property type="term" value="F:zinc ion binding"/>
    <property type="evidence" value="ECO:0007669"/>
    <property type="project" value="UniProtKB-UniRule"/>
</dbReference>
<dbReference type="STRING" id="1754191.A0A1Y1V116"/>
<evidence type="ECO:0000256" key="10">
    <source>
        <dbReference type="ARBA" id="ARBA00023098"/>
    </source>
</evidence>
<evidence type="ECO:0000256" key="9">
    <source>
        <dbReference type="ARBA" id="ARBA00022833"/>
    </source>
</evidence>
<keyword evidence="16" id="KW-1185">Reference proteome</keyword>
<evidence type="ECO:0000256" key="3">
    <source>
        <dbReference type="ARBA" id="ARBA00015798"/>
    </source>
</evidence>
<accession>A0A1Y1V116</accession>
<comment type="cofactor">
    <cofactor evidence="13">
        <name>Zn(2+)</name>
        <dbReference type="ChEBI" id="CHEBI:29105"/>
    </cofactor>
    <text evidence="13">Binds 1 zinc ion per subunit.</text>
</comment>